<dbReference type="EMBL" id="CP000308">
    <property type="protein sequence ID" value="ABG13600.1"/>
    <property type="molecule type" value="Genomic_DNA"/>
</dbReference>
<dbReference type="KEGG" id="ypa:YPA_1634"/>
<dbReference type="Proteomes" id="UP000001971">
    <property type="component" value="Chromosome"/>
</dbReference>
<sequence>MHRSLHQAINIGYGVELLKPYDTPVGVPIRALIMTEAMYKEKPEVAARVLKLFVDATNTFIQQPEIAEEYVRKEMFKNQITSQDYQDAIGNSPFSYDITVEHVQVTTDLMRKYGIGRMNNPPVAADWVKNDLLEAAKKSIGVNGS</sequence>
<evidence type="ECO:0000313" key="2">
    <source>
        <dbReference type="Proteomes" id="UP000001971"/>
    </source>
</evidence>
<accession>A0A0E1NXD5</accession>
<dbReference type="AlphaFoldDB" id="A0A0E1NXD5"/>
<gene>
    <name evidence="1" type="ordered locus">YPA_1634</name>
</gene>
<dbReference type="PATRIC" id="fig|360102.15.peg.222"/>
<organism evidence="1 2">
    <name type="scientific">Yersinia pestis bv. Antiqua (strain Antiqua)</name>
    <dbReference type="NCBI Taxonomy" id="360102"/>
    <lineage>
        <taxon>Bacteria</taxon>
        <taxon>Pseudomonadati</taxon>
        <taxon>Pseudomonadota</taxon>
        <taxon>Gammaproteobacteria</taxon>
        <taxon>Enterobacterales</taxon>
        <taxon>Yersiniaceae</taxon>
        <taxon>Yersinia</taxon>
    </lineage>
</organism>
<protein>
    <submittedName>
        <fullName evidence="1">Uncharacterized protein</fullName>
    </submittedName>
</protein>
<proteinExistence type="predicted"/>
<dbReference type="HOGENOM" id="CLU_1786180_0_0_6"/>
<name>A0A0E1NXD5_YERPA</name>
<evidence type="ECO:0000313" key="1">
    <source>
        <dbReference type="EMBL" id="ABG13600.1"/>
    </source>
</evidence>
<dbReference type="Gene3D" id="3.40.190.10">
    <property type="entry name" value="Periplasmic binding protein-like II"/>
    <property type="match status" value="1"/>
</dbReference>
<reference evidence="1 2" key="1">
    <citation type="journal article" date="2006" name="J. Bacteriol.">
        <title>Complete genome sequence of Yersinia pestis strains Antiqua and Nepal516: evidence of gene reduction in an emerging pathogen.</title>
        <authorList>
            <person name="Chain P.S."/>
            <person name="Hu P."/>
            <person name="Malfatti S.A."/>
            <person name="Radnedge L."/>
            <person name="Larimer F."/>
            <person name="Vergez L.M."/>
            <person name="Worsham P."/>
            <person name="Chu M.C."/>
            <person name="Andersen G.L."/>
        </authorList>
    </citation>
    <scope>NUCLEOTIDE SEQUENCE [LARGE SCALE GENOMIC DNA]</scope>
    <source>
        <strain evidence="1 2">Antiqua</strain>
    </source>
</reference>